<dbReference type="PANTHER" id="PTHR12933">
    <property type="entry name" value="ORF PROTEIN-RELATED"/>
    <property type="match status" value="1"/>
</dbReference>
<organism evidence="7 8">
    <name type="scientific">Caenorhabditis angaria</name>
    <dbReference type="NCBI Taxonomy" id="860376"/>
    <lineage>
        <taxon>Eukaryota</taxon>
        <taxon>Metazoa</taxon>
        <taxon>Ecdysozoa</taxon>
        <taxon>Nematoda</taxon>
        <taxon>Chromadorea</taxon>
        <taxon>Rhabditida</taxon>
        <taxon>Rhabditina</taxon>
        <taxon>Rhabditomorpha</taxon>
        <taxon>Rhabditoidea</taxon>
        <taxon>Rhabditidae</taxon>
        <taxon>Peloderinae</taxon>
        <taxon>Caenorhabditis</taxon>
    </lineage>
</organism>
<evidence type="ECO:0000256" key="4">
    <source>
        <dbReference type="SAM" id="MobiDB-lite"/>
    </source>
</evidence>
<feature type="compositionally biased region" description="Basic residues" evidence="4">
    <location>
        <begin position="1"/>
        <end position="10"/>
    </location>
</feature>
<dbReference type="AlphaFoldDB" id="A0A9P1IJP4"/>
<evidence type="ECO:0000313" key="7">
    <source>
        <dbReference type="EMBL" id="CAI5446133.1"/>
    </source>
</evidence>
<feature type="region of interest" description="Disordered" evidence="4">
    <location>
        <begin position="1"/>
        <end position="23"/>
    </location>
</feature>
<dbReference type="InterPro" id="IPR053939">
    <property type="entry name" value="UTP25_C"/>
</dbReference>
<feature type="domain" description="UTP25 C-terminal" evidence="5">
    <location>
        <begin position="406"/>
        <end position="579"/>
    </location>
</feature>
<protein>
    <recommendedName>
        <fullName evidence="9">Digestive organ expansion factor homolog</fullName>
    </recommendedName>
</protein>
<proteinExistence type="inferred from homology"/>
<evidence type="ECO:0000259" key="5">
    <source>
        <dbReference type="Pfam" id="PF06862"/>
    </source>
</evidence>
<dbReference type="GO" id="GO:0000462">
    <property type="term" value="P:maturation of SSU-rRNA from tricistronic rRNA transcript (SSU-rRNA, 5.8S rRNA, LSU-rRNA)"/>
    <property type="evidence" value="ECO:0007669"/>
    <property type="project" value="TreeGrafter"/>
</dbReference>
<keyword evidence="3" id="KW-0539">Nucleus</keyword>
<dbReference type="EMBL" id="CANHGI010000003">
    <property type="protein sequence ID" value="CAI5446133.1"/>
    <property type="molecule type" value="Genomic_DNA"/>
</dbReference>
<dbReference type="PANTHER" id="PTHR12933:SF0">
    <property type="entry name" value="U3 SMALL NUCLEOLAR RNA-ASSOCIATED PROTEIN 25 HOMOLOG"/>
    <property type="match status" value="1"/>
</dbReference>
<gene>
    <name evidence="7" type="ORF">CAMP_LOCUS8770</name>
</gene>
<evidence type="ECO:0008006" key="9">
    <source>
        <dbReference type="Google" id="ProtNLM"/>
    </source>
</evidence>
<evidence type="ECO:0000256" key="1">
    <source>
        <dbReference type="ARBA" id="ARBA00004604"/>
    </source>
</evidence>
<dbReference type="Pfam" id="PF22916">
    <property type="entry name" value="UTP25_NTPase-like"/>
    <property type="match status" value="1"/>
</dbReference>
<dbReference type="GO" id="GO:0032040">
    <property type="term" value="C:small-subunit processome"/>
    <property type="evidence" value="ECO:0007669"/>
    <property type="project" value="TreeGrafter"/>
</dbReference>
<sequence>MAAILKKKKAKSSDSEPPAKIQKLENVPDNFEKFLAKNLDSIGAAKLQDIKNRTKTAKKVEIKGIGASSIYEGLDEIEIPTTSSNLDLAETGWNSNLIANMTNILAETEVDQKKVKDIEDSRSSTIDIVSRYIDLLEISDDQDGYRSIYCAHIISHLIKNRNTIIANKRKLEIDEASEDGASEELIESCRDSGFVRPVVLILCPFKKDAYDIIQKISSIIYGDEKGEIWNKKRFEDEYSGPEEIPQSRVEYPPDHLELLKGNNDDAFRIGIALSKKVLKLYEKFDKADILLCSPLGLRMILNGDDGNESHLLSSTNIIIVDRADQMLQQNWENIQLIFSQLFGQPAKIDVDISRVRKMYLDGYARHFSQILLFSRFSHELFTSLMVQNSGNHNGLIVARPKQEGTLKNIEIPLCQEIHKFQVTDPNEVSEARFKYFVDKIVTSLTPRTVIVIPSYYDFVRIRNHFKKGEESFVSCHEYAPRKKVDRAREMFFHERKSYLLVTERWYFFNRRQLTGVHRAVFYQLPSHPLFYSEFINMSDSDTKQRFLAVLLVCKFDRLRMENTFGTEMAQAILSNKQQVQAIVSE</sequence>
<dbReference type="InterPro" id="IPR010678">
    <property type="entry name" value="UTP25"/>
</dbReference>
<dbReference type="GO" id="GO:0019843">
    <property type="term" value="F:rRNA binding"/>
    <property type="evidence" value="ECO:0007669"/>
    <property type="project" value="TreeGrafter"/>
</dbReference>
<evidence type="ECO:0000256" key="2">
    <source>
        <dbReference type="ARBA" id="ARBA00009223"/>
    </source>
</evidence>
<keyword evidence="8" id="KW-1185">Reference proteome</keyword>
<dbReference type="OrthoDB" id="10264378at2759"/>
<comment type="caution">
    <text evidence="7">The sequence shown here is derived from an EMBL/GenBank/DDBJ whole genome shotgun (WGS) entry which is preliminary data.</text>
</comment>
<name>A0A9P1IJP4_9PELO</name>
<feature type="domain" description="UTP25 NTP hydrolase-like" evidence="6">
    <location>
        <begin position="140"/>
        <end position="395"/>
    </location>
</feature>
<evidence type="ECO:0000313" key="8">
    <source>
        <dbReference type="Proteomes" id="UP001152747"/>
    </source>
</evidence>
<comment type="subcellular location">
    <subcellularLocation>
        <location evidence="1">Nucleus</location>
        <location evidence="1">Nucleolus</location>
    </subcellularLocation>
</comment>
<evidence type="ECO:0000259" key="6">
    <source>
        <dbReference type="Pfam" id="PF22916"/>
    </source>
</evidence>
<comment type="similarity">
    <text evidence="2">Belongs to the UTP25 family.</text>
</comment>
<dbReference type="Pfam" id="PF06862">
    <property type="entry name" value="Utp25_C"/>
    <property type="match status" value="1"/>
</dbReference>
<accession>A0A9P1IJP4</accession>
<evidence type="ECO:0000256" key="3">
    <source>
        <dbReference type="ARBA" id="ARBA00023242"/>
    </source>
</evidence>
<dbReference type="InterPro" id="IPR053940">
    <property type="entry name" value="UTP25_NTPase-like"/>
</dbReference>
<reference evidence="7" key="1">
    <citation type="submission" date="2022-11" db="EMBL/GenBank/DDBJ databases">
        <authorList>
            <person name="Kikuchi T."/>
        </authorList>
    </citation>
    <scope>NUCLEOTIDE SEQUENCE</scope>
    <source>
        <strain evidence="7">PS1010</strain>
    </source>
</reference>
<dbReference type="Proteomes" id="UP001152747">
    <property type="component" value="Unassembled WGS sequence"/>
</dbReference>
<dbReference type="GO" id="GO:0034511">
    <property type="term" value="F:U3 snoRNA binding"/>
    <property type="evidence" value="ECO:0007669"/>
    <property type="project" value="InterPro"/>
</dbReference>